<evidence type="ECO:0000256" key="5">
    <source>
        <dbReference type="ARBA" id="ARBA00022898"/>
    </source>
</evidence>
<dbReference type="OrthoDB" id="9804366at2"/>
<dbReference type="GO" id="GO:0030170">
    <property type="term" value="F:pyridoxal phosphate binding"/>
    <property type="evidence" value="ECO:0007669"/>
    <property type="project" value="InterPro"/>
</dbReference>
<dbReference type="PANTHER" id="PTHR43586:SF8">
    <property type="entry name" value="CYSTEINE DESULFURASE 1, CHLOROPLASTIC"/>
    <property type="match status" value="1"/>
</dbReference>
<evidence type="ECO:0000259" key="8">
    <source>
        <dbReference type="Pfam" id="PF08241"/>
    </source>
</evidence>
<organism evidence="9 10">
    <name type="scientific">Actinomadura rubrisoli</name>
    <dbReference type="NCBI Taxonomy" id="2530368"/>
    <lineage>
        <taxon>Bacteria</taxon>
        <taxon>Bacillati</taxon>
        <taxon>Actinomycetota</taxon>
        <taxon>Actinomycetes</taxon>
        <taxon>Streptosporangiales</taxon>
        <taxon>Thermomonosporaceae</taxon>
        <taxon>Actinomadura</taxon>
    </lineage>
</organism>
<comment type="caution">
    <text evidence="9">The sequence shown here is derived from an EMBL/GenBank/DDBJ whole genome shotgun (WGS) entry which is preliminary data.</text>
</comment>
<evidence type="ECO:0000256" key="2">
    <source>
        <dbReference type="ARBA" id="ARBA00010447"/>
    </source>
</evidence>
<dbReference type="PANTHER" id="PTHR43586">
    <property type="entry name" value="CYSTEINE DESULFURASE"/>
    <property type="match status" value="1"/>
</dbReference>
<dbReference type="SUPFAM" id="SSF53383">
    <property type="entry name" value="PLP-dependent transferases"/>
    <property type="match status" value="1"/>
</dbReference>
<comment type="catalytic activity">
    <reaction evidence="6">
        <text>(sulfur carrier)-H + L-cysteine = (sulfur carrier)-SH + L-alanine</text>
        <dbReference type="Rhea" id="RHEA:43892"/>
        <dbReference type="Rhea" id="RHEA-COMP:14737"/>
        <dbReference type="Rhea" id="RHEA-COMP:14739"/>
        <dbReference type="ChEBI" id="CHEBI:29917"/>
        <dbReference type="ChEBI" id="CHEBI:35235"/>
        <dbReference type="ChEBI" id="CHEBI:57972"/>
        <dbReference type="ChEBI" id="CHEBI:64428"/>
        <dbReference type="EC" id="2.8.1.7"/>
    </reaction>
</comment>
<dbReference type="Gene3D" id="3.90.1150.10">
    <property type="entry name" value="Aspartate Aminotransferase, domain 1"/>
    <property type="match status" value="1"/>
</dbReference>
<dbReference type="InterPro" id="IPR000192">
    <property type="entry name" value="Aminotrans_V_dom"/>
</dbReference>
<dbReference type="InterPro" id="IPR013216">
    <property type="entry name" value="Methyltransf_11"/>
</dbReference>
<evidence type="ECO:0000256" key="3">
    <source>
        <dbReference type="ARBA" id="ARBA00012239"/>
    </source>
</evidence>
<dbReference type="GO" id="GO:0031071">
    <property type="term" value="F:cysteine desulfurase activity"/>
    <property type="evidence" value="ECO:0007669"/>
    <property type="project" value="UniProtKB-EC"/>
</dbReference>
<reference evidence="9 10" key="1">
    <citation type="submission" date="2019-03" db="EMBL/GenBank/DDBJ databases">
        <title>Draft genome sequences of novel Actinobacteria.</title>
        <authorList>
            <person name="Sahin N."/>
            <person name="Ay H."/>
            <person name="Saygin H."/>
        </authorList>
    </citation>
    <scope>NUCLEOTIDE SEQUENCE [LARGE SCALE GENOMIC DNA]</scope>
    <source>
        <strain evidence="9 10">H3C3</strain>
    </source>
</reference>
<evidence type="ECO:0000256" key="4">
    <source>
        <dbReference type="ARBA" id="ARBA00022679"/>
    </source>
</evidence>
<dbReference type="GO" id="GO:0006534">
    <property type="term" value="P:cysteine metabolic process"/>
    <property type="evidence" value="ECO:0007669"/>
    <property type="project" value="InterPro"/>
</dbReference>
<dbReference type="AlphaFoldDB" id="A0A4R5CA91"/>
<keyword evidence="5" id="KW-0663">Pyridoxal phosphate</keyword>
<dbReference type="CDD" id="cd06453">
    <property type="entry name" value="SufS_like"/>
    <property type="match status" value="1"/>
</dbReference>
<dbReference type="CDD" id="cd02440">
    <property type="entry name" value="AdoMet_MTases"/>
    <property type="match status" value="1"/>
</dbReference>
<dbReference type="InterPro" id="IPR010970">
    <property type="entry name" value="Cys_dSase_SufS"/>
</dbReference>
<dbReference type="GO" id="GO:0008757">
    <property type="term" value="F:S-adenosylmethionine-dependent methyltransferase activity"/>
    <property type="evidence" value="ECO:0007669"/>
    <property type="project" value="InterPro"/>
</dbReference>
<evidence type="ECO:0000313" key="10">
    <source>
        <dbReference type="Proteomes" id="UP000294513"/>
    </source>
</evidence>
<dbReference type="InterPro" id="IPR029063">
    <property type="entry name" value="SAM-dependent_MTases_sf"/>
</dbReference>
<dbReference type="NCBIfam" id="TIGR01979">
    <property type="entry name" value="sufS"/>
    <property type="match status" value="1"/>
</dbReference>
<dbReference type="EMBL" id="SMKU01000004">
    <property type="protein sequence ID" value="TDD96818.1"/>
    <property type="molecule type" value="Genomic_DNA"/>
</dbReference>
<accession>A0A4R5CA91</accession>
<name>A0A4R5CA91_9ACTN</name>
<comment type="similarity">
    <text evidence="2">Belongs to the class-V pyridoxal-phosphate-dependent aminotransferase family. Csd subfamily.</text>
</comment>
<evidence type="ECO:0000259" key="7">
    <source>
        <dbReference type="Pfam" id="PF00266"/>
    </source>
</evidence>
<dbReference type="InterPro" id="IPR015422">
    <property type="entry name" value="PyrdxlP-dep_Trfase_small"/>
</dbReference>
<feature type="domain" description="Methyltransferase type 11" evidence="8">
    <location>
        <begin position="477"/>
        <end position="573"/>
    </location>
</feature>
<protein>
    <recommendedName>
        <fullName evidence="3">cysteine desulfurase</fullName>
        <ecNumber evidence="3">2.8.1.7</ecNumber>
    </recommendedName>
</protein>
<evidence type="ECO:0000256" key="6">
    <source>
        <dbReference type="ARBA" id="ARBA00050776"/>
    </source>
</evidence>
<dbReference type="Pfam" id="PF00266">
    <property type="entry name" value="Aminotran_5"/>
    <property type="match status" value="1"/>
</dbReference>
<dbReference type="Gene3D" id="3.40.640.10">
    <property type="entry name" value="Type I PLP-dependent aspartate aminotransferase-like (Major domain)"/>
    <property type="match status" value="1"/>
</dbReference>
<dbReference type="InterPro" id="IPR015421">
    <property type="entry name" value="PyrdxlP-dep_Trfase_major"/>
</dbReference>
<keyword evidence="4" id="KW-0808">Transferase</keyword>
<dbReference type="InterPro" id="IPR015424">
    <property type="entry name" value="PyrdxlP-dep_Trfase"/>
</dbReference>
<keyword evidence="10" id="KW-1185">Reference proteome</keyword>
<dbReference type="Pfam" id="PF08241">
    <property type="entry name" value="Methyltransf_11"/>
    <property type="match status" value="1"/>
</dbReference>
<dbReference type="EC" id="2.8.1.7" evidence="3"/>
<dbReference type="Proteomes" id="UP000294513">
    <property type="component" value="Unassembled WGS sequence"/>
</dbReference>
<proteinExistence type="inferred from homology"/>
<evidence type="ECO:0000313" key="9">
    <source>
        <dbReference type="EMBL" id="TDD96818.1"/>
    </source>
</evidence>
<sequence length="700" mass="73869">MIDPELIKKDFPLLAASASDGRDLVYLDSAATSHKPWPVLDAMSDFYARNNANVHRAAYDLGRRATEMYEASRDAVAAFIGAPARDEIVFTKNTTEALNIVAGALAWADAPYRLESGDQILVTEMEHHSNLIPWRLLAERTGARLCHLGITDGGRLDLSRLAEQITPRTKVIAVGHASNSLGTINPIGPIAERAAQVGALVVVDAAQSVPHVGIDVGTLGADFVAFSGHKMCGPTGIGVLWGRTELLEALPPFLSGGSTIESISMDDLVFAAPPYKFEAGTPPIAEAVGLGAAIGYLRDIGLDDITDHTRALTEYALQELAEVPGTRLVGPSGAVDRGPVISFVLDDVPVERVRTALDQAGVAVRSGNHCAQLACLRFGVPATVRASFYLYNTPADIDVLSSELRTIAPRTPRTVRQTTGKEPVMPSTTTSNWGATFASADVDHVRSYQDVLVPALFHPWGCLLTGMLDPAEGSDCLDIGTGPGTVARIMAANAGPSGSVVGTDINSAMLALAAEQPPVQGAPIEYVESGAAPLDVPDAAFDIVTAQHVLQFVPDRPAALAEIRRALRPGGRLGVMTWLGLDDNPLFQALHQAVAALLGDEPAARFAEPWTLEPDMVAQTVEDAGFTDVTTHLRRMPITIPGGAPDLCRVFDFSAVRADVAALAPRLRTALHAVVASFSDTAGDASIHAHTAANVILARG</sequence>
<feature type="domain" description="Aminotransferase class V" evidence="7">
    <location>
        <begin position="25"/>
        <end position="400"/>
    </location>
</feature>
<evidence type="ECO:0000256" key="1">
    <source>
        <dbReference type="ARBA" id="ARBA00001933"/>
    </source>
</evidence>
<dbReference type="SUPFAM" id="SSF53335">
    <property type="entry name" value="S-adenosyl-L-methionine-dependent methyltransferases"/>
    <property type="match status" value="1"/>
</dbReference>
<comment type="cofactor">
    <cofactor evidence="1">
        <name>pyridoxal 5'-phosphate</name>
        <dbReference type="ChEBI" id="CHEBI:597326"/>
    </cofactor>
</comment>
<dbReference type="Gene3D" id="3.40.50.150">
    <property type="entry name" value="Vaccinia Virus protein VP39"/>
    <property type="match status" value="1"/>
</dbReference>
<gene>
    <name evidence="9" type="primary">sufS</name>
    <name evidence="9" type="ORF">E1298_02230</name>
</gene>